<keyword evidence="8" id="KW-0808">Transferase</keyword>
<dbReference type="eggNOG" id="COG0214">
    <property type="taxonomic scope" value="Bacteria"/>
</dbReference>
<dbReference type="GO" id="GO:0042823">
    <property type="term" value="P:pyridoxal phosphate biosynthetic process"/>
    <property type="evidence" value="ECO:0007669"/>
    <property type="project" value="InterPro"/>
</dbReference>
<feature type="domain" description="Thiazole synthase ThiG" evidence="7">
    <location>
        <begin position="23"/>
        <end position="79"/>
    </location>
</feature>
<dbReference type="EC" id="4.3.3.6" evidence="2"/>
<evidence type="ECO:0000313" key="8">
    <source>
        <dbReference type="EMBL" id="GAE47568.1"/>
    </source>
</evidence>
<evidence type="ECO:0000256" key="3">
    <source>
        <dbReference type="ARBA" id="ARBA00022898"/>
    </source>
</evidence>
<evidence type="ECO:0000313" key="9">
    <source>
        <dbReference type="Proteomes" id="UP000018949"/>
    </source>
</evidence>
<keyword evidence="9" id="KW-1185">Reference proteome</keyword>
<dbReference type="PROSITE" id="PS51129">
    <property type="entry name" value="PDXS_SNZ_2"/>
    <property type="match status" value="1"/>
</dbReference>
<evidence type="ECO:0000256" key="4">
    <source>
        <dbReference type="ARBA" id="ARBA00023270"/>
    </source>
</evidence>
<dbReference type="PANTHER" id="PTHR31829:SF0">
    <property type="entry name" value="PYRIDOXAL 5'-PHOSPHATE SYNTHASE SUBUNIT SNZ1-RELATED"/>
    <property type="match status" value="1"/>
</dbReference>
<organism evidence="8 9">
    <name type="scientific">Mesobacillus boroniphilus JCM 21738</name>
    <dbReference type="NCBI Taxonomy" id="1294265"/>
    <lineage>
        <taxon>Bacteria</taxon>
        <taxon>Bacillati</taxon>
        <taxon>Bacillota</taxon>
        <taxon>Bacilli</taxon>
        <taxon>Bacillales</taxon>
        <taxon>Bacillaceae</taxon>
        <taxon>Mesobacillus</taxon>
    </lineage>
</organism>
<dbReference type="Proteomes" id="UP000018949">
    <property type="component" value="Unassembled WGS sequence"/>
</dbReference>
<name>W4RUM5_9BACI</name>
<comment type="pathway">
    <text evidence="1">Cofactor biosynthesis; pyridoxal 5'-phosphate biosynthesis.</text>
</comment>
<dbReference type="PANTHER" id="PTHR31829">
    <property type="entry name" value="PYRIDOXAL 5'-PHOSPHATE SYNTHASE SUBUNIT SNZ1-RELATED"/>
    <property type="match status" value="1"/>
</dbReference>
<comment type="similarity">
    <text evidence="6">Belongs to the PdxS/SNZ family.</text>
</comment>
<evidence type="ECO:0000256" key="6">
    <source>
        <dbReference type="PROSITE-ProRule" id="PRU00481"/>
    </source>
</evidence>
<dbReference type="GO" id="GO:0036381">
    <property type="term" value="F:pyridoxal 5'-phosphate synthase (glutamine hydrolysing) activity"/>
    <property type="evidence" value="ECO:0007669"/>
    <property type="project" value="UniProtKB-EC"/>
</dbReference>
<dbReference type="AlphaFoldDB" id="W4RUM5"/>
<keyword evidence="4" id="KW-0704">Schiff base</keyword>
<comment type="caution">
    <text evidence="8">The sequence shown here is derived from an EMBL/GenBank/DDBJ whole genome shotgun (WGS) entry which is preliminary data.</text>
</comment>
<protein>
    <recommendedName>
        <fullName evidence="2">pyridoxal 5'-phosphate synthase (glutamine hydrolyzing)</fullName>
        <ecNumber evidence="2">4.3.3.6</ecNumber>
    </recommendedName>
</protein>
<dbReference type="PROSITE" id="PS01235">
    <property type="entry name" value="PDXS_SNZ_1"/>
    <property type="match status" value="1"/>
</dbReference>
<accession>W4RUM5</accession>
<dbReference type="Gene3D" id="3.20.20.70">
    <property type="entry name" value="Aldolase class I"/>
    <property type="match status" value="1"/>
</dbReference>
<dbReference type="Pfam" id="PF05690">
    <property type="entry name" value="ThiG"/>
    <property type="match status" value="1"/>
</dbReference>
<dbReference type="GO" id="GO:0016740">
    <property type="term" value="F:transferase activity"/>
    <property type="evidence" value="ECO:0007669"/>
    <property type="project" value="UniProtKB-KW"/>
</dbReference>
<comment type="catalytic activity">
    <reaction evidence="5">
        <text>aldehydo-D-ribose 5-phosphate + D-glyceraldehyde 3-phosphate + L-glutamine = pyridoxal 5'-phosphate + L-glutamate + phosphate + 3 H2O + H(+)</text>
        <dbReference type="Rhea" id="RHEA:31507"/>
        <dbReference type="ChEBI" id="CHEBI:15377"/>
        <dbReference type="ChEBI" id="CHEBI:15378"/>
        <dbReference type="ChEBI" id="CHEBI:29985"/>
        <dbReference type="ChEBI" id="CHEBI:43474"/>
        <dbReference type="ChEBI" id="CHEBI:58273"/>
        <dbReference type="ChEBI" id="CHEBI:58359"/>
        <dbReference type="ChEBI" id="CHEBI:59776"/>
        <dbReference type="ChEBI" id="CHEBI:597326"/>
        <dbReference type="EC" id="4.3.3.6"/>
    </reaction>
</comment>
<dbReference type="SUPFAM" id="SSF51366">
    <property type="entry name" value="Ribulose-phoshate binding barrel"/>
    <property type="match status" value="1"/>
</dbReference>
<dbReference type="InterPro" id="IPR001852">
    <property type="entry name" value="PdxS/SNZ"/>
</dbReference>
<keyword evidence="3" id="KW-0663">Pyridoxal phosphate</keyword>
<sequence>MDMDELMTEAKLLGAPYELLLEIKKLGRLPVVNFAAGGVATPADAALMMQLGADGVFVGSGIFKSDNPAKFAKAIVEATTHYQDYELIANISKGLGIPMKGMEISSLAPEARMQDRGW</sequence>
<evidence type="ECO:0000256" key="2">
    <source>
        <dbReference type="ARBA" id="ARBA00012084"/>
    </source>
</evidence>
<dbReference type="InterPro" id="IPR033983">
    <property type="entry name" value="Thiazole_synthase_ThiG"/>
</dbReference>
<dbReference type="InterPro" id="IPR011060">
    <property type="entry name" value="RibuloseP-bd_barrel"/>
</dbReference>
<proteinExistence type="inferred from homology"/>
<evidence type="ECO:0000256" key="5">
    <source>
        <dbReference type="ARBA" id="ARBA00047992"/>
    </source>
</evidence>
<evidence type="ECO:0000259" key="7">
    <source>
        <dbReference type="Pfam" id="PF05690"/>
    </source>
</evidence>
<dbReference type="InterPro" id="IPR013785">
    <property type="entry name" value="Aldolase_TIM"/>
</dbReference>
<evidence type="ECO:0000256" key="1">
    <source>
        <dbReference type="ARBA" id="ARBA00004737"/>
    </source>
</evidence>
<dbReference type="GO" id="GO:0008615">
    <property type="term" value="P:pyridoxine biosynthetic process"/>
    <property type="evidence" value="ECO:0007669"/>
    <property type="project" value="TreeGrafter"/>
</dbReference>
<gene>
    <name evidence="8" type="ORF">JCM21738_4563</name>
</gene>
<dbReference type="EMBL" id="BAUW01000084">
    <property type="protein sequence ID" value="GAE47568.1"/>
    <property type="molecule type" value="Genomic_DNA"/>
</dbReference>
<keyword evidence="8" id="KW-0315">Glutamine amidotransferase</keyword>
<reference evidence="8 9" key="1">
    <citation type="submission" date="2013-12" db="EMBL/GenBank/DDBJ databases">
        <title>NBRP : Genome information of microbial organism related human and environment.</title>
        <authorList>
            <person name="Hattori M."/>
            <person name="Oshima K."/>
            <person name="Inaba H."/>
            <person name="Suda W."/>
            <person name="Sakamoto M."/>
            <person name="Iino T."/>
            <person name="Kitahara M."/>
            <person name="Oshida Y."/>
            <person name="Iida T."/>
            <person name="Kudo T."/>
            <person name="Itoh T."/>
            <person name="Ahmed I."/>
            <person name="Ohkuma M."/>
        </authorList>
    </citation>
    <scope>NUCLEOTIDE SEQUENCE [LARGE SCALE GENOMIC DNA]</scope>
    <source>
        <strain evidence="8 9">JCM 21738</strain>
    </source>
</reference>
<dbReference type="GO" id="GO:0006520">
    <property type="term" value="P:amino acid metabolic process"/>
    <property type="evidence" value="ECO:0007669"/>
    <property type="project" value="TreeGrafter"/>
</dbReference>